<dbReference type="GeneID" id="30583994"/>
<dbReference type="AlphaFoldDB" id="A0A1L3Q4D3"/>
<organism evidence="6 9">
    <name type="scientific">Methanohalophilus halophilus</name>
    <dbReference type="NCBI Taxonomy" id="2177"/>
    <lineage>
        <taxon>Archaea</taxon>
        <taxon>Methanobacteriati</taxon>
        <taxon>Methanobacteriota</taxon>
        <taxon>Stenosarchaea group</taxon>
        <taxon>Methanomicrobia</taxon>
        <taxon>Methanosarcinales</taxon>
        <taxon>Methanosarcinaceae</taxon>
        <taxon>Methanohalophilus</taxon>
    </lineage>
</organism>
<dbReference type="InterPro" id="IPR035952">
    <property type="entry name" value="Rhomboid-like_sf"/>
</dbReference>
<evidence type="ECO:0000256" key="2">
    <source>
        <dbReference type="ARBA" id="ARBA00022692"/>
    </source>
</evidence>
<evidence type="ECO:0000313" key="9">
    <source>
        <dbReference type="Proteomes" id="UP000186879"/>
    </source>
</evidence>
<feature type="transmembrane region" description="Helical" evidence="5">
    <location>
        <begin position="109"/>
        <end position="127"/>
    </location>
</feature>
<evidence type="ECO:0000256" key="1">
    <source>
        <dbReference type="ARBA" id="ARBA00004141"/>
    </source>
</evidence>
<accession>A0A1L3Q4D3</accession>
<sequence>MNTVGQKISAVKKDTYKPLLDNIMHDPVDFFVFLLFVPWLNIVIYLLLQSDPSLATYFVLDSNDPSKLPMFLSNYSHVDLSHLLSNMRSYLLVTPLIIALNFERIKFRIHMLFFFLFLPVLFSILTLKGVPSAGTVNGISGIVAVMFGYLLYSTFAYMARKWGTGNPIHLLFAVLCTNLVVISLTYGHLWLVVLCSLIVFANIIRGQEVLHQIVSRAELILRRWNQENLDLIHRPWGRKKQERIIEIATAVSIIIFLPATSAFLFPDNIISPDGVRTNVLVHYVGYVSGSLLPFITGLLEGDFN</sequence>
<dbReference type="KEGG" id="mhaz:BHR79_09445"/>
<proteinExistence type="predicted"/>
<evidence type="ECO:0000313" key="8">
    <source>
        <dbReference type="EMBL" id="SDW35658.1"/>
    </source>
</evidence>
<feature type="transmembrane region" description="Helical" evidence="5">
    <location>
        <begin position="164"/>
        <end position="182"/>
    </location>
</feature>
<keyword evidence="3 5" id="KW-1133">Transmembrane helix</keyword>
<evidence type="ECO:0000313" key="7">
    <source>
        <dbReference type="EMBL" id="RNI08983.1"/>
    </source>
</evidence>
<dbReference type="Proteomes" id="UP000186879">
    <property type="component" value="Chromosome"/>
</dbReference>
<feature type="transmembrane region" description="Helical" evidence="5">
    <location>
        <begin position="244"/>
        <end position="265"/>
    </location>
</feature>
<reference evidence="6 9" key="1">
    <citation type="submission" date="2016-10" db="EMBL/GenBank/DDBJ databases">
        <title>Methanohalophilus halophilus.</title>
        <authorList>
            <person name="L'haridon S."/>
        </authorList>
    </citation>
    <scope>NUCLEOTIDE SEQUENCE [LARGE SCALE GENOMIC DNA]</scope>
    <source>
        <strain evidence="6 9">Z-7982</strain>
    </source>
</reference>
<evidence type="ECO:0008006" key="12">
    <source>
        <dbReference type="Google" id="ProtNLM"/>
    </source>
</evidence>
<keyword evidence="2 5" id="KW-0812">Transmembrane</keyword>
<dbReference type="EMBL" id="FNMU01000002">
    <property type="protein sequence ID" value="SDW35658.1"/>
    <property type="molecule type" value="Genomic_DNA"/>
</dbReference>
<dbReference type="SUPFAM" id="SSF144091">
    <property type="entry name" value="Rhomboid-like"/>
    <property type="match status" value="1"/>
</dbReference>
<dbReference type="EMBL" id="RJJG01000004">
    <property type="protein sequence ID" value="RNI08983.1"/>
    <property type="molecule type" value="Genomic_DNA"/>
</dbReference>
<dbReference type="RefSeq" id="WP_072562100.1">
    <property type="nucleotide sequence ID" value="NZ_CP017921.1"/>
</dbReference>
<evidence type="ECO:0000313" key="10">
    <source>
        <dbReference type="Proteomes" id="UP000198669"/>
    </source>
</evidence>
<evidence type="ECO:0000256" key="3">
    <source>
        <dbReference type="ARBA" id="ARBA00022989"/>
    </source>
</evidence>
<keyword evidence="9" id="KW-1185">Reference proteome</keyword>
<evidence type="ECO:0000313" key="11">
    <source>
        <dbReference type="Proteomes" id="UP000267921"/>
    </source>
</evidence>
<feature type="transmembrane region" description="Helical" evidence="5">
    <location>
        <begin position="30"/>
        <end position="48"/>
    </location>
</feature>
<gene>
    <name evidence="6" type="ORF">BHR79_09445</name>
    <name evidence="7" type="ORF">EFE40_05820</name>
    <name evidence="8" type="ORF">SAMN04515625_0804</name>
</gene>
<protein>
    <recommendedName>
        <fullName evidence="12">Rhomboid family intramembrane serine protease</fullName>
    </recommendedName>
</protein>
<feature type="transmembrane region" description="Helical" evidence="5">
    <location>
        <begin position="83"/>
        <end position="102"/>
    </location>
</feature>
<dbReference type="EMBL" id="CP017921">
    <property type="protein sequence ID" value="APH39683.1"/>
    <property type="molecule type" value="Genomic_DNA"/>
</dbReference>
<dbReference type="Proteomes" id="UP000267921">
    <property type="component" value="Unassembled WGS sequence"/>
</dbReference>
<feature type="transmembrane region" description="Helical" evidence="5">
    <location>
        <begin position="280"/>
        <end position="299"/>
    </location>
</feature>
<reference evidence="7 11" key="3">
    <citation type="submission" date="2018-10" db="EMBL/GenBank/DDBJ databases">
        <title>Cultivation of a novel Methanohalophilus strain from Kebrit Deep of the Red Sea and a genomic comparison of members of the genus Methanohalophilus.</title>
        <authorList>
            <person name="Guan Y."/>
            <person name="Ngugi D.K."/>
            <person name="Stingl U."/>
        </authorList>
    </citation>
    <scope>NUCLEOTIDE SEQUENCE [LARGE SCALE GENOMIC DNA]</scope>
    <source>
        <strain evidence="7 11">DSM 3094</strain>
    </source>
</reference>
<dbReference type="STRING" id="2177.BHR79_09445"/>
<reference evidence="8 10" key="2">
    <citation type="submission" date="2016-10" db="EMBL/GenBank/DDBJ databases">
        <authorList>
            <person name="de Groot N.N."/>
        </authorList>
    </citation>
    <scope>NUCLEOTIDE SEQUENCE [LARGE SCALE GENOMIC DNA]</scope>
    <source>
        <strain evidence="8 10">Z-7982</strain>
    </source>
</reference>
<dbReference type="Proteomes" id="UP000198669">
    <property type="component" value="Unassembled WGS sequence"/>
</dbReference>
<evidence type="ECO:0000256" key="5">
    <source>
        <dbReference type="SAM" id="Phobius"/>
    </source>
</evidence>
<evidence type="ECO:0000256" key="4">
    <source>
        <dbReference type="ARBA" id="ARBA00023136"/>
    </source>
</evidence>
<name>A0A1L3Q4D3_9EURY</name>
<feature type="transmembrane region" description="Helical" evidence="5">
    <location>
        <begin position="133"/>
        <end position="152"/>
    </location>
</feature>
<evidence type="ECO:0000313" key="6">
    <source>
        <dbReference type="EMBL" id="APH39683.1"/>
    </source>
</evidence>
<keyword evidence="4 5" id="KW-0472">Membrane</keyword>
<dbReference type="GO" id="GO:0016020">
    <property type="term" value="C:membrane"/>
    <property type="evidence" value="ECO:0007669"/>
    <property type="project" value="UniProtKB-SubCell"/>
</dbReference>
<dbReference type="OrthoDB" id="121821at2157"/>
<comment type="subcellular location">
    <subcellularLocation>
        <location evidence="1">Membrane</location>
        <topology evidence="1">Multi-pass membrane protein</topology>
    </subcellularLocation>
</comment>